<evidence type="ECO:0000256" key="2">
    <source>
        <dbReference type="SAM" id="MobiDB-lite"/>
    </source>
</evidence>
<dbReference type="SMART" id="SM00327">
    <property type="entry name" value="VWA"/>
    <property type="match status" value="1"/>
</dbReference>
<reference evidence="4" key="2">
    <citation type="journal article" date="2023" name="Plants (Basel)">
        <title>Annotation of the Turnera subulata (Passifloraceae) Draft Genome Reveals the S-Locus Evolved after the Divergence of Turneroideae from Passifloroideae in a Stepwise Manner.</title>
        <authorList>
            <person name="Henning P.M."/>
            <person name="Roalson E.H."/>
            <person name="Mir W."/>
            <person name="McCubbin A.G."/>
            <person name="Shore J.S."/>
        </authorList>
    </citation>
    <scope>NUCLEOTIDE SEQUENCE</scope>
    <source>
        <strain evidence="4">F60SS</strain>
    </source>
</reference>
<dbReference type="InterPro" id="IPR002035">
    <property type="entry name" value="VWF_A"/>
</dbReference>
<name>A0A9Q0J6H0_9ROSI</name>
<dbReference type="SUPFAM" id="SSF57850">
    <property type="entry name" value="RING/U-box"/>
    <property type="match status" value="1"/>
</dbReference>
<dbReference type="PANTHER" id="PTHR45751:SF11">
    <property type="entry name" value="COPINE FAMILY PROTEIN 2"/>
    <property type="match status" value="1"/>
</dbReference>
<dbReference type="PROSITE" id="PS50089">
    <property type="entry name" value="ZF_RING_2"/>
    <property type="match status" value="1"/>
</dbReference>
<feature type="compositionally biased region" description="Polar residues" evidence="2">
    <location>
        <begin position="35"/>
        <end position="45"/>
    </location>
</feature>
<dbReference type="CDD" id="cd01459">
    <property type="entry name" value="vWA_copine_like"/>
    <property type="match status" value="1"/>
</dbReference>
<dbReference type="GO" id="GO:0005634">
    <property type="term" value="C:nucleus"/>
    <property type="evidence" value="ECO:0007669"/>
    <property type="project" value="TreeGrafter"/>
</dbReference>
<feature type="region of interest" description="Disordered" evidence="2">
    <location>
        <begin position="1"/>
        <end position="84"/>
    </location>
</feature>
<accession>A0A9Q0J6H0</accession>
<evidence type="ECO:0000313" key="4">
    <source>
        <dbReference type="EMBL" id="KAJ4831436.1"/>
    </source>
</evidence>
<organism evidence="4 5">
    <name type="scientific">Turnera subulata</name>
    <dbReference type="NCBI Taxonomy" id="218843"/>
    <lineage>
        <taxon>Eukaryota</taxon>
        <taxon>Viridiplantae</taxon>
        <taxon>Streptophyta</taxon>
        <taxon>Embryophyta</taxon>
        <taxon>Tracheophyta</taxon>
        <taxon>Spermatophyta</taxon>
        <taxon>Magnoliopsida</taxon>
        <taxon>eudicotyledons</taxon>
        <taxon>Gunneridae</taxon>
        <taxon>Pentapetalae</taxon>
        <taxon>rosids</taxon>
        <taxon>fabids</taxon>
        <taxon>Malpighiales</taxon>
        <taxon>Passifloraceae</taxon>
        <taxon>Turnera</taxon>
    </lineage>
</organism>
<feature type="domain" description="RING-type" evidence="3">
    <location>
        <begin position="387"/>
        <end position="420"/>
    </location>
</feature>
<keyword evidence="1" id="KW-0863">Zinc-finger</keyword>
<reference evidence="4" key="1">
    <citation type="submission" date="2022-02" db="EMBL/GenBank/DDBJ databases">
        <authorList>
            <person name="Henning P.M."/>
            <person name="McCubbin A.G."/>
            <person name="Shore J.S."/>
        </authorList>
    </citation>
    <scope>NUCLEOTIDE SEQUENCE</scope>
    <source>
        <strain evidence="4">F60SS</strain>
        <tissue evidence="4">Leaves</tissue>
    </source>
</reference>
<dbReference type="EMBL" id="JAKUCV010005372">
    <property type="protein sequence ID" value="KAJ4831436.1"/>
    <property type="molecule type" value="Genomic_DNA"/>
</dbReference>
<sequence>MGNTESSYDNDDYLQQPPSYSGSSRDHNHHHDGFVQQQPPSYSGSSRDHNYHHDGFVQQQTPSYAGSEMDHKHRHRQHPTFIPDNFNSLDEVISALREAGLESSNLILGIDFTKSNEWTGRHSFHRKSLHAIGSMPNPYEQAISIIGHTLSPFDEDNLIPCFGFGDASTHDKYVFSFYPDHRPCHGFEESLARYREIVPHLKLSGPTSFAPIIDAAVDIVDQSQGQYHVLVIIADGQVTRSPDTPPGRNSPQEQETINSIVAASQYPLSIILVGVGDGPWDAMKQFDDNIPQRAFDNFQFVNFTKIMSDNAETSRKETAFALAALMEIPFQYRATQRLQTSRDVGAPRRRPLPPPREVIDHDNAVKSIPHITSFEPAQSTSTVEPVCPICLTNPKDMAFGCGHTTCKDCGATISTCPLCRQPITTRLRLYT</sequence>
<dbReference type="InterPro" id="IPR001841">
    <property type="entry name" value="Znf_RING"/>
</dbReference>
<gene>
    <name evidence="4" type="primary">RGLG3</name>
    <name evidence="4" type="ORF">Tsubulata_037051</name>
</gene>
<proteinExistence type="predicted"/>
<evidence type="ECO:0000313" key="5">
    <source>
        <dbReference type="Proteomes" id="UP001141552"/>
    </source>
</evidence>
<protein>
    <submittedName>
        <fullName evidence="4">E3 ubiquitin-protein ligase rglg3</fullName>
    </submittedName>
</protein>
<dbReference type="AlphaFoldDB" id="A0A9Q0J6H0"/>
<dbReference type="InterPro" id="IPR010734">
    <property type="entry name" value="Copine_C"/>
</dbReference>
<feature type="compositionally biased region" description="Basic and acidic residues" evidence="2">
    <location>
        <begin position="46"/>
        <end position="55"/>
    </location>
</feature>
<dbReference type="GO" id="GO:0016567">
    <property type="term" value="P:protein ubiquitination"/>
    <property type="evidence" value="ECO:0007669"/>
    <property type="project" value="TreeGrafter"/>
</dbReference>
<dbReference type="Proteomes" id="UP001141552">
    <property type="component" value="Unassembled WGS sequence"/>
</dbReference>
<evidence type="ECO:0000256" key="1">
    <source>
        <dbReference type="PROSITE-ProRule" id="PRU00175"/>
    </source>
</evidence>
<evidence type="ECO:0000259" key="3">
    <source>
        <dbReference type="PROSITE" id="PS50089"/>
    </source>
</evidence>
<dbReference type="InterPro" id="IPR036465">
    <property type="entry name" value="vWFA_dom_sf"/>
</dbReference>
<keyword evidence="5" id="KW-1185">Reference proteome</keyword>
<dbReference type="Gene3D" id="3.40.50.410">
    <property type="entry name" value="von Willebrand factor, type A domain"/>
    <property type="match status" value="1"/>
</dbReference>
<dbReference type="PANTHER" id="PTHR45751">
    <property type="entry name" value="COPINE FAMILY PROTEIN 1"/>
    <property type="match status" value="1"/>
</dbReference>
<feature type="region of interest" description="Disordered" evidence="2">
    <location>
        <begin position="340"/>
        <end position="360"/>
    </location>
</feature>
<feature type="compositionally biased region" description="Basic and acidic residues" evidence="2">
    <location>
        <begin position="24"/>
        <end position="33"/>
    </location>
</feature>
<keyword evidence="1" id="KW-0479">Metal-binding</keyword>
<comment type="caution">
    <text evidence="4">The sequence shown here is derived from an EMBL/GenBank/DDBJ whole genome shotgun (WGS) entry which is preliminary data.</text>
</comment>
<dbReference type="OrthoDB" id="5855668at2759"/>
<dbReference type="Pfam" id="PF13920">
    <property type="entry name" value="zf-C3HC4_3"/>
    <property type="match status" value="1"/>
</dbReference>
<dbReference type="InterPro" id="IPR052079">
    <property type="entry name" value="E3_ligase/Copine_domain"/>
</dbReference>
<dbReference type="InterPro" id="IPR013083">
    <property type="entry name" value="Znf_RING/FYVE/PHD"/>
</dbReference>
<dbReference type="Pfam" id="PF07002">
    <property type="entry name" value="Copine"/>
    <property type="match status" value="1"/>
</dbReference>
<keyword evidence="1" id="KW-0862">Zinc</keyword>
<dbReference type="SMART" id="SM00184">
    <property type="entry name" value="RING"/>
    <property type="match status" value="1"/>
</dbReference>
<dbReference type="Gene3D" id="3.30.40.10">
    <property type="entry name" value="Zinc/RING finger domain, C3HC4 (zinc finger)"/>
    <property type="match status" value="1"/>
</dbReference>
<dbReference type="GO" id="GO:0008270">
    <property type="term" value="F:zinc ion binding"/>
    <property type="evidence" value="ECO:0007669"/>
    <property type="project" value="UniProtKB-KW"/>
</dbReference>
<dbReference type="GO" id="GO:0004842">
    <property type="term" value="F:ubiquitin-protein transferase activity"/>
    <property type="evidence" value="ECO:0007669"/>
    <property type="project" value="TreeGrafter"/>
</dbReference>
<dbReference type="SUPFAM" id="SSF53300">
    <property type="entry name" value="vWA-like"/>
    <property type="match status" value="1"/>
</dbReference>